<organism evidence="1">
    <name type="scientific">marine sediment metagenome</name>
    <dbReference type="NCBI Taxonomy" id="412755"/>
    <lineage>
        <taxon>unclassified sequences</taxon>
        <taxon>metagenomes</taxon>
        <taxon>ecological metagenomes</taxon>
    </lineage>
</organism>
<accession>A0A0F9KG32</accession>
<dbReference type="EMBL" id="LAZR01008112">
    <property type="protein sequence ID" value="KKM80888.1"/>
    <property type="molecule type" value="Genomic_DNA"/>
</dbReference>
<evidence type="ECO:0000313" key="1">
    <source>
        <dbReference type="EMBL" id="KKM80888.1"/>
    </source>
</evidence>
<protein>
    <submittedName>
        <fullName evidence="1">Uncharacterized protein</fullName>
    </submittedName>
</protein>
<comment type="caution">
    <text evidence="1">The sequence shown here is derived from an EMBL/GenBank/DDBJ whole genome shotgun (WGS) entry which is preliminary data.</text>
</comment>
<proteinExistence type="predicted"/>
<dbReference type="AlphaFoldDB" id="A0A0F9KG32"/>
<gene>
    <name evidence="1" type="ORF">LCGC14_1335280</name>
</gene>
<reference evidence="1" key="1">
    <citation type="journal article" date="2015" name="Nature">
        <title>Complex archaea that bridge the gap between prokaryotes and eukaryotes.</title>
        <authorList>
            <person name="Spang A."/>
            <person name="Saw J.H."/>
            <person name="Jorgensen S.L."/>
            <person name="Zaremba-Niedzwiedzka K."/>
            <person name="Martijn J."/>
            <person name="Lind A.E."/>
            <person name="van Eijk R."/>
            <person name="Schleper C."/>
            <person name="Guy L."/>
            <person name="Ettema T.J."/>
        </authorList>
    </citation>
    <scope>NUCLEOTIDE SEQUENCE</scope>
</reference>
<name>A0A0F9KG32_9ZZZZ</name>
<sequence length="112" mass="12802">MKAAEKVHAEAMARACNCFDPYLIRTDGLMHMLCSLCGRYLTSFVFSTIQTDEEWPLTINDETLTIDEWSARSGTPVGYIRKRLTSGEYPEDAVFRPMIHRSNPARQKQQKG</sequence>